<protein>
    <recommendedName>
        <fullName evidence="3">DnaA initiator-associating factor for replication initiation HobA</fullName>
    </recommendedName>
</protein>
<sequence>MLSLPCASFIVFMNLINKCGFTMENISDWFLRIIREDEKKGIMSGWIEEKRFIFLPSMTYTIEHIIKGGSIIVLTDEKCEWFGDYIITHINQSHKGRPFFPIVQIKYLHNMIDSNKEGSIQGFKLIKDMLDMMYSNYRFWYIGKKNTRADFAKNSGEGWFWIFDENNTFLSSTDEKLDYKLLSLFKLFDRAILEAMFNRISLDI</sequence>
<dbReference type="Pfam" id="PF12163">
    <property type="entry name" value="HobA"/>
    <property type="match status" value="1"/>
</dbReference>
<reference evidence="1 2" key="1">
    <citation type="journal article" date="2003" name="Proc. Natl. Acad. Sci. U.S.A.">
        <title>The complete genome sequence of the carcinogenic bacterium Helicobacter hepaticus.</title>
        <authorList>
            <person name="Suerbaum S."/>
            <person name="Josenhans C."/>
            <person name="Sterzenbach T."/>
            <person name="Drescher B."/>
            <person name="Brandt P."/>
            <person name="Bell M."/>
            <person name="Droege M."/>
            <person name="Fartmann B."/>
            <person name="Fischer H.-P."/>
            <person name="Ge Z."/>
            <person name="Hoerster A."/>
            <person name="Holland R."/>
            <person name="Klein K."/>
            <person name="Koenig J."/>
            <person name="Macko L."/>
            <person name="Mendz G.L."/>
            <person name="Nyakatura G."/>
            <person name="Schauer D.B."/>
            <person name="Shen Z."/>
            <person name="Weber J."/>
            <person name="Frosch M."/>
            <person name="Fox J.G."/>
        </authorList>
    </citation>
    <scope>NUCLEOTIDE SEQUENCE [LARGE SCALE GENOMIC DNA]</scope>
    <source>
        <strain evidence="2">ATCC 51449 / 3B1</strain>
    </source>
</reference>
<dbReference type="AlphaFoldDB" id="Q7VII6"/>
<evidence type="ECO:0000313" key="1">
    <source>
        <dbReference type="EMBL" id="AAP77216.1"/>
    </source>
</evidence>
<dbReference type="HOGENOM" id="CLU_127636_0_0_7"/>
<dbReference type="EMBL" id="AE017125">
    <property type="protein sequence ID" value="AAP77216.1"/>
    <property type="molecule type" value="Genomic_DNA"/>
</dbReference>
<evidence type="ECO:0008006" key="3">
    <source>
        <dbReference type="Google" id="ProtNLM"/>
    </source>
</evidence>
<dbReference type="InterPro" id="IPR021011">
    <property type="entry name" value="HobA"/>
</dbReference>
<accession>Q7VII6</accession>
<dbReference type="InterPro" id="IPR038381">
    <property type="entry name" value="HobA_sf"/>
</dbReference>
<evidence type="ECO:0000313" key="2">
    <source>
        <dbReference type="Proteomes" id="UP000002495"/>
    </source>
</evidence>
<proteinExistence type="predicted"/>
<dbReference type="Gene3D" id="3.40.50.11670">
    <property type="entry name" value="DNA replication regulator HobA"/>
    <property type="match status" value="1"/>
</dbReference>
<organism evidence="1 2">
    <name type="scientific">Helicobacter hepaticus (strain ATCC 51449 / 3B1)</name>
    <dbReference type="NCBI Taxonomy" id="235279"/>
    <lineage>
        <taxon>Bacteria</taxon>
        <taxon>Pseudomonadati</taxon>
        <taxon>Campylobacterota</taxon>
        <taxon>Epsilonproteobacteria</taxon>
        <taxon>Campylobacterales</taxon>
        <taxon>Helicobacteraceae</taxon>
        <taxon>Helicobacter</taxon>
    </lineage>
</organism>
<gene>
    <name evidence="1" type="ordered locus">HH_0619</name>
</gene>
<dbReference type="Proteomes" id="UP000002495">
    <property type="component" value="Chromosome"/>
</dbReference>
<dbReference type="KEGG" id="hhe:HH_0619"/>
<dbReference type="eggNOG" id="ENOG5032FNN">
    <property type="taxonomic scope" value="Bacteria"/>
</dbReference>
<keyword evidence="2" id="KW-1185">Reference proteome</keyword>
<dbReference type="STRING" id="235279.HH_0619"/>
<name>Q7VII6_HELHP</name>